<accession>A0A2A4Z925</accession>
<dbReference type="SUPFAM" id="SSF55931">
    <property type="entry name" value="Glutamine synthetase/guanido kinase"/>
    <property type="match status" value="1"/>
</dbReference>
<keyword evidence="6 10" id="KW-0547">Nucleotide-binding</keyword>
<evidence type="ECO:0000313" key="12">
    <source>
        <dbReference type="EMBL" id="PCJ03523.1"/>
    </source>
</evidence>
<evidence type="ECO:0000256" key="6">
    <source>
        <dbReference type="ARBA" id="ARBA00022741"/>
    </source>
</evidence>
<evidence type="ECO:0000256" key="5">
    <source>
        <dbReference type="ARBA" id="ARBA00022684"/>
    </source>
</evidence>
<dbReference type="InterPro" id="IPR035434">
    <property type="entry name" value="GCL_bact_plant"/>
</dbReference>
<comment type="catalytic activity">
    <reaction evidence="10">
        <text>L-cysteine + L-glutamate + ATP = gamma-L-glutamyl-L-cysteine + ADP + phosphate + H(+)</text>
        <dbReference type="Rhea" id="RHEA:13285"/>
        <dbReference type="ChEBI" id="CHEBI:15378"/>
        <dbReference type="ChEBI" id="CHEBI:29985"/>
        <dbReference type="ChEBI" id="CHEBI:30616"/>
        <dbReference type="ChEBI" id="CHEBI:35235"/>
        <dbReference type="ChEBI" id="CHEBI:43474"/>
        <dbReference type="ChEBI" id="CHEBI:58173"/>
        <dbReference type="ChEBI" id="CHEBI:456216"/>
        <dbReference type="EC" id="6.3.2.2"/>
    </reaction>
</comment>
<evidence type="ECO:0000256" key="7">
    <source>
        <dbReference type="ARBA" id="ARBA00022840"/>
    </source>
</evidence>
<keyword evidence="8" id="KW-0809">Transit peptide</keyword>
<proteinExistence type="inferred from homology"/>
<comment type="similarity">
    <text evidence="2">Belongs to the carboxylate-amine ligase family. Glutamate--cysteine ligase type 2 subfamily.</text>
</comment>
<comment type="caution">
    <text evidence="12">The sequence shown here is derived from an EMBL/GenBank/DDBJ whole genome shotgun (WGS) entry which is preliminary data.</text>
</comment>
<dbReference type="GO" id="GO:0006750">
    <property type="term" value="P:glutathione biosynthetic process"/>
    <property type="evidence" value="ECO:0007669"/>
    <property type="project" value="UniProtKB-UniRule"/>
</dbReference>
<reference evidence="12" key="2">
    <citation type="journal article" date="2018" name="ISME J.">
        <title>A dynamic microbial community with high functional redundancy inhabits the cold, oxic subseafloor aquifer.</title>
        <authorList>
            <person name="Tully B.J."/>
            <person name="Wheat C.G."/>
            <person name="Glazer B.T."/>
            <person name="Huber J.A."/>
        </authorList>
    </citation>
    <scope>NUCLEOTIDE SEQUENCE</scope>
    <source>
        <strain evidence="12">NORP83</strain>
    </source>
</reference>
<keyword evidence="5" id="KW-0317">Glutathione biosynthesis</keyword>
<sequence>MAKFSPLIENKQDLIDGLAKGCKPKEKWRIGTEHEKFGYCYDKLNPLPYDGRCGIKQLMEGLRDDFDWQPMIEDGMLIGLKAPRLDNSTDVLGSITLEPGGQFELSGAPLSTIHETCREVHAHLRQVRAVSDEHCLGFIGLGFAPTWKLEDVPIMPKGRYKIMREYMQTVGSLGREMMFRSATVQVNLDFASEADMLKKLRVSLALQPIATAIFANSPFTNGKPNGFLSYRSEVWKDTDNSRTGMLPFMFDEGAGFETYVDHALNVPMYFVYRDGQYINATGESFKDFLDGKLKCLPGEKPTLDDWESHLTTLFPEVRMKQFLEMRGADAGSWQNLCALPALWVGLLYDDAALDAAYELIKDWTTAEMLELRNAVPRTALKTPFRNGTAQDIAKQMIEISRQGLKARNMRDSNGDNEVQFIDNIAEIAETGRTNADILLEKYHGEWAGDITKIFKEYSY</sequence>
<dbReference type="EMBL" id="NVUS01000002">
    <property type="protein sequence ID" value="PCJ03523.1"/>
    <property type="molecule type" value="Genomic_DNA"/>
</dbReference>
<dbReference type="AlphaFoldDB" id="A0A2A4Z925"/>
<keyword evidence="4 10" id="KW-0436">Ligase</keyword>
<evidence type="ECO:0000256" key="3">
    <source>
        <dbReference type="ARBA" id="ARBA00011153"/>
    </source>
</evidence>
<dbReference type="PANTHER" id="PTHR34378:SF1">
    <property type="entry name" value="GLUTAMATE--CYSTEINE LIGASE, CHLOROPLASTIC"/>
    <property type="match status" value="1"/>
</dbReference>
<evidence type="ECO:0000256" key="2">
    <source>
        <dbReference type="ARBA" id="ARBA00010253"/>
    </source>
</evidence>
<evidence type="ECO:0000256" key="10">
    <source>
        <dbReference type="PIRNR" id="PIRNR017901"/>
    </source>
</evidence>
<dbReference type="InterPro" id="IPR011556">
    <property type="entry name" value="Glut_cys_lig_pln_type"/>
</dbReference>
<dbReference type="Gene3D" id="3.30.590.20">
    <property type="match status" value="1"/>
</dbReference>
<comment type="similarity">
    <text evidence="10">Belongs to the glutamate--cysteine ligase type 2 family. EgtA subfamily.</text>
</comment>
<evidence type="ECO:0000256" key="1">
    <source>
        <dbReference type="ARBA" id="ARBA00005006"/>
    </source>
</evidence>
<evidence type="ECO:0000256" key="8">
    <source>
        <dbReference type="ARBA" id="ARBA00022946"/>
    </source>
</evidence>
<dbReference type="InterPro" id="IPR014746">
    <property type="entry name" value="Gln_synth/guanido_kin_cat_dom"/>
</dbReference>
<dbReference type="NCBIfam" id="TIGR01436">
    <property type="entry name" value="glu_cys_lig_pln"/>
    <property type="match status" value="1"/>
</dbReference>
<dbReference type="PANTHER" id="PTHR34378">
    <property type="entry name" value="GLUTAMATE--CYSTEINE LIGASE, CHLOROPLASTIC"/>
    <property type="match status" value="1"/>
</dbReference>
<evidence type="ECO:0000256" key="4">
    <source>
        <dbReference type="ARBA" id="ARBA00022598"/>
    </source>
</evidence>
<dbReference type="GO" id="GO:0004357">
    <property type="term" value="F:glutamate-cysteine ligase activity"/>
    <property type="evidence" value="ECO:0007669"/>
    <property type="project" value="UniProtKB-UniRule"/>
</dbReference>
<name>A0A2A4Z925_9PROT</name>
<organism evidence="12">
    <name type="scientific">OCS116 cluster bacterium</name>
    <dbReference type="NCBI Taxonomy" id="2030921"/>
    <lineage>
        <taxon>Bacteria</taxon>
        <taxon>Pseudomonadati</taxon>
        <taxon>Pseudomonadota</taxon>
        <taxon>Alphaproteobacteria</taxon>
        <taxon>OCS116 cluster</taxon>
    </lineage>
</organism>
<dbReference type="PIRSF" id="PIRSF017901">
    <property type="entry name" value="GCL"/>
    <property type="match status" value="1"/>
</dbReference>
<comment type="subunit">
    <text evidence="3">Homodimer or monomer when oxidized or reduced, respectively.</text>
</comment>
<reference key="1">
    <citation type="submission" date="2017-08" db="EMBL/GenBank/DDBJ databases">
        <title>A dynamic microbial community with high functional redundancy inhabits the cold, oxic subseafloor aquifer.</title>
        <authorList>
            <person name="Tully B.J."/>
            <person name="Wheat C.G."/>
            <person name="Glazer B.T."/>
            <person name="Huber J.A."/>
        </authorList>
    </citation>
    <scope>NUCLEOTIDE SEQUENCE [LARGE SCALE GENOMIC DNA]</scope>
</reference>
<evidence type="ECO:0000256" key="9">
    <source>
        <dbReference type="ARBA" id="ARBA00023157"/>
    </source>
</evidence>
<evidence type="ECO:0000256" key="11">
    <source>
        <dbReference type="PIRSR" id="PIRSR017901-50"/>
    </source>
</evidence>
<keyword evidence="9 11" id="KW-1015">Disulfide bond</keyword>
<dbReference type="Pfam" id="PF04107">
    <property type="entry name" value="GCS2"/>
    <property type="match status" value="1"/>
</dbReference>
<gene>
    <name evidence="12" type="ORF">COB13_02575</name>
</gene>
<dbReference type="EC" id="6.3.2.2" evidence="10"/>
<dbReference type="InterPro" id="IPR006336">
    <property type="entry name" value="GCS2"/>
</dbReference>
<dbReference type="GO" id="GO:0005524">
    <property type="term" value="F:ATP binding"/>
    <property type="evidence" value="ECO:0007669"/>
    <property type="project" value="UniProtKB-UniRule"/>
</dbReference>
<comment type="pathway">
    <text evidence="1">Sulfur metabolism; glutathione biosynthesis; glutathione from L-cysteine and L-glutamate: step 1/2.</text>
</comment>
<protein>
    <recommendedName>
        <fullName evidence="10">Glutamate--cysteine ligase</fullName>
        <ecNumber evidence="10">6.3.2.2</ecNumber>
    </recommendedName>
</protein>
<keyword evidence="7 10" id="KW-0067">ATP-binding</keyword>
<comment type="function">
    <text evidence="10">Catalyzes the synthesis of gamma-glutamylcysteine (gamma-GC).</text>
</comment>
<feature type="disulfide bond" evidence="11">
    <location>
        <begin position="117"/>
        <end position="337"/>
    </location>
</feature>